<dbReference type="Gene3D" id="1.20.58.480">
    <property type="match status" value="1"/>
</dbReference>
<dbReference type="GO" id="GO:0020037">
    <property type="term" value="F:heme binding"/>
    <property type="evidence" value="ECO:0007669"/>
    <property type="project" value="InterPro"/>
</dbReference>
<evidence type="ECO:0000313" key="3">
    <source>
        <dbReference type="Proteomes" id="UP000509303"/>
    </source>
</evidence>
<name>A0A7H8N6R4_9ACTN</name>
<dbReference type="RefSeq" id="WP_176161808.1">
    <property type="nucleotide sequence ID" value="NZ_CP054929.1"/>
</dbReference>
<dbReference type="GO" id="GO:0046872">
    <property type="term" value="F:metal ion binding"/>
    <property type="evidence" value="ECO:0007669"/>
    <property type="project" value="InterPro"/>
</dbReference>
<evidence type="ECO:0000313" key="2">
    <source>
        <dbReference type="EMBL" id="QKW50073.1"/>
    </source>
</evidence>
<keyword evidence="3" id="KW-1185">Reference proteome</keyword>
<dbReference type="InterPro" id="IPR037217">
    <property type="entry name" value="Trp/Indoleamine_2_3_dOase-like"/>
</dbReference>
<accession>A0A7H8N6R4</accession>
<proteinExistence type="predicted"/>
<reference evidence="2 3" key="1">
    <citation type="submission" date="2020-06" db="EMBL/GenBank/DDBJ databases">
        <title>Genome mining for natural products.</title>
        <authorList>
            <person name="Zhang B."/>
            <person name="Shi J."/>
            <person name="Ge H."/>
        </authorList>
    </citation>
    <scope>NUCLEOTIDE SEQUENCE [LARGE SCALE GENOMIC DNA]</scope>
    <source>
        <strain evidence="2 3">NA00687</strain>
    </source>
</reference>
<dbReference type="Proteomes" id="UP000509303">
    <property type="component" value="Chromosome"/>
</dbReference>
<sequence>MPGREGETAVTGVTGAGTKPTTATTTTTTITDADAGAGAGKGTPAPAPTPPVAPTAAEPPGERWATASGVPPQPCEGSRPCEGSQPYEEPAGSPARPGGGAGPVSSAGLGERLAHGFLPERPPVRAMIGTWVRLDELASSVALAPSRDAARELVERAERAGELAALRARVTRLTHRHAEAAAMRVAVLAAACDWAHLAPTSAEPAERAGEGLADLWDALGHRLDQPHFVALPALALHNWTTARKPRRHMPIDQLVRAEALVPVVRWTPADEPLGRLDRFLLATTRLEAHGVWLFRLADALAHTLATQGPDAPATATALRRLARVLHALRAQLLAEQRAVADAPASEQQRTVIAALARAAASPGEHAGRARPHSPRLVGPRPPGPRSADPRPVGPRAARDGGGAVGRGAAHLPATLEPPVLQAAEAALGTGARTGEASRQAVRRYLPATQRAWLTALERQCAPVRGLAPRGGPVSAAYHEARTSLIALRHSYAHLLHTAQSPSPETGERQAA</sequence>
<gene>
    <name evidence="2" type="ORF">HUT08_11570</name>
</gene>
<feature type="region of interest" description="Disordered" evidence="1">
    <location>
        <begin position="356"/>
        <end position="416"/>
    </location>
</feature>
<feature type="region of interest" description="Disordered" evidence="1">
    <location>
        <begin position="1"/>
        <end position="107"/>
    </location>
</feature>
<dbReference type="EMBL" id="CP054929">
    <property type="protein sequence ID" value="QKW50073.1"/>
    <property type="molecule type" value="Genomic_DNA"/>
</dbReference>
<organism evidence="2 3">
    <name type="scientific">Streptomyces buecherae</name>
    <dbReference type="NCBI Taxonomy" id="2763006"/>
    <lineage>
        <taxon>Bacteria</taxon>
        <taxon>Bacillati</taxon>
        <taxon>Actinomycetota</taxon>
        <taxon>Actinomycetes</taxon>
        <taxon>Kitasatosporales</taxon>
        <taxon>Streptomycetaceae</taxon>
        <taxon>Streptomyces</taxon>
    </lineage>
</organism>
<feature type="compositionally biased region" description="Low complexity" evidence="1">
    <location>
        <begin position="8"/>
        <end position="36"/>
    </location>
</feature>
<evidence type="ECO:0000256" key="1">
    <source>
        <dbReference type="SAM" id="MobiDB-lite"/>
    </source>
</evidence>
<dbReference type="AlphaFoldDB" id="A0A7H8N6R4"/>
<dbReference type="GO" id="GO:0019441">
    <property type="term" value="P:L-tryptophan catabolic process to kynurenine"/>
    <property type="evidence" value="ECO:0007669"/>
    <property type="project" value="InterPro"/>
</dbReference>
<dbReference type="SUPFAM" id="SSF140959">
    <property type="entry name" value="Indolic compounds 2,3-dioxygenase-like"/>
    <property type="match status" value="1"/>
</dbReference>
<protein>
    <submittedName>
        <fullName evidence="2">Uncharacterized protein</fullName>
    </submittedName>
</protein>